<dbReference type="InterPro" id="IPR022398">
    <property type="entry name" value="Peptidase_S8_His-AS"/>
</dbReference>
<dbReference type="PRINTS" id="PR00723">
    <property type="entry name" value="SUBTILISIN"/>
</dbReference>
<evidence type="ECO:0000256" key="5">
    <source>
        <dbReference type="ARBA" id="ARBA00022825"/>
    </source>
</evidence>
<dbReference type="SUPFAM" id="SSF52743">
    <property type="entry name" value="Subtilisin-like"/>
    <property type="match status" value="1"/>
</dbReference>
<evidence type="ECO:0000256" key="2">
    <source>
        <dbReference type="ARBA" id="ARBA00022670"/>
    </source>
</evidence>
<feature type="active site" description="Charge relay system" evidence="6">
    <location>
        <position position="159"/>
    </location>
</feature>
<keyword evidence="2 6" id="KW-0645">Protease</keyword>
<dbReference type="PANTHER" id="PTHR43806:SF11">
    <property type="entry name" value="CEREVISIN-RELATED"/>
    <property type="match status" value="1"/>
</dbReference>
<keyword evidence="3" id="KW-0479">Metal-binding</keyword>
<sequence length="629" mass="68912">MKKYIGSIAIIFTLIFTIQINANAQEMLKTYLISGGEQSELVKYMNENGMQVEKAYSDFDIISASLTSIELDRLQDKYPEITIQNNITYEKDADKDLSSSSLINTTKKITTPYTGKGIRVAVLDSGIDVNHRDLRVLGGYCSMANDCPIDVPYDDDNGHGTHVAGIIAALANQTGIVGIAPEVDLYSIKALNGFGVGSTNSLIDGIDWAIEQKIDILNLSITTEKDDPALEKALKKAYEKGMLIVGSGGNNGDQQNSSVMYPAKYESVIAVAAVKSDLTKLKNSATGKEIDIAAPGESIFSTYPMKWDFEDSKADGYTRLSGTSMATAHVTGILALYKERFPTLTNTELRKLIMNSAKDLGEPGKDNIYGYGLIQYKQNFENTIEFIEKSEPGKLTLQYTGDKKVAIQGDNNIVLTDGKWEVYGVAGTFDLLIKTKTAQGTEWIEKKIIHLQEPNFKDMNNRQRFAGPIGYLTSKKQLKGFPDATIRPYENITRAEAATIIGRALGYPEKSATNTFKDVSPTSFAAGYIEALKNAGIVSGFAGNTFKPDQKVTRGEMAILISKAFKLKTDNVNRFTDCSPSMASYDAVNALVAAKITNGYTDNTFKPNDQMSRADFAVFLARVQEDAFK</sequence>
<evidence type="ECO:0000259" key="7">
    <source>
        <dbReference type="PROSITE" id="PS51272"/>
    </source>
</evidence>
<dbReference type="InterPro" id="IPR000209">
    <property type="entry name" value="Peptidase_S8/S53_dom"/>
</dbReference>
<dbReference type="GO" id="GO:0046872">
    <property type="term" value="F:metal ion binding"/>
    <property type="evidence" value="ECO:0007669"/>
    <property type="project" value="UniProtKB-KW"/>
</dbReference>
<evidence type="ECO:0000313" key="9">
    <source>
        <dbReference type="Proteomes" id="UP001271648"/>
    </source>
</evidence>
<dbReference type="InterPro" id="IPR015500">
    <property type="entry name" value="Peptidase_S8_subtilisin-rel"/>
</dbReference>
<keyword evidence="9" id="KW-1185">Reference proteome</keyword>
<keyword evidence="5 6" id="KW-0720">Serine protease</keyword>
<feature type="active site" description="Charge relay system" evidence="6">
    <location>
        <position position="124"/>
    </location>
</feature>
<comment type="similarity">
    <text evidence="1 6">Belongs to the peptidase S8 family.</text>
</comment>
<dbReference type="GO" id="GO:0006508">
    <property type="term" value="P:proteolysis"/>
    <property type="evidence" value="ECO:0007669"/>
    <property type="project" value="UniProtKB-KW"/>
</dbReference>
<evidence type="ECO:0000256" key="1">
    <source>
        <dbReference type="ARBA" id="ARBA00011073"/>
    </source>
</evidence>
<dbReference type="PROSITE" id="PS51892">
    <property type="entry name" value="SUBTILASE"/>
    <property type="match status" value="1"/>
</dbReference>
<feature type="active site" description="Charge relay system" evidence="6">
    <location>
        <position position="324"/>
    </location>
</feature>
<dbReference type="CDD" id="cd07477">
    <property type="entry name" value="Peptidases_S8_Subtilisin_subset"/>
    <property type="match status" value="1"/>
</dbReference>
<organism evidence="8 9">
    <name type="scientific">Sporosarcina thermotolerans</name>
    <dbReference type="NCBI Taxonomy" id="633404"/>
    <lineage>
        <taxon>Bacteria</taxon>
        <taxon>Bacillati</taxon>
        <taxon>Bacillota</taxon>
        <taxon>Bacilli</taxon>
        <taxon>Bacillales</taxon>
        <taxon>Caryophanaceae</taxon>
        <taxon>Sporosarcina</taxon>
    </lineage>
</organism>
<evidence type="ECO:0000256" key="4">
    <source>
        <dbReference type="ARBA" id="ARBA00022801"/>
    </source>
</evidence>
<comment type="caution">
    <text evidence="8">The sequence shown here is derived from an EMBL/GenBank/DDBJ whole genome shotgun (WGS) entry which is preliminary data.</text>
</comment>
<dbReference type="PROSITE" id="PS51272">
    <property type="entry name" value="SLH"/>
    <property type="match status" value="3"/>
</dbReference>
<dbReference type="Pfam" id="PF00395">
    <property type="entry name" value="SLH"/>
    <property type="match status" value="3"/>
</dbReference>
<dbReference type="InterPro" id="IPR050131">
    <property type="entry name" value="Peptidase_S8_subtilisin-like"/>
</dbReference>
<gene>
    <name evidence="8" type="ORF">QTL97_05275</name>
</gene>
<feature type="domain" description="SLH" evidence="7">
    <location>
        <begin position="576"/>
        <end position="629"/>
    </location>
</feature>
<dbReference type="Pfam" id="PF00082">
    <property type="entry name" value="Peptidase_S8"/>
    <property type="match status" value="1"/>
</dbReference>
<protein>
    <submittedName>
        <fullName evidence="8">S8 family serine peptidase</fullName>
    </submittedName>
</protein>
<evidence type="ECO:0000256" key="3">
    <source>
        <dbReference type="ARBA" id="ARBA00022723"/>
    </source>
</evidence>
<dbReference type="PROSITE" id="PS00136">
    <property type="entry name" value="SUBTILASE_ASP"/>
    <property type="match status" value="1"/>
</dbReference>
<proteinExistence type="inferred from homology"/>
<dbReference type="EMBL" id="JAUBDJ010000002">
    <property type="protein sequence ID" value="MDW0116336.1"/>
    <property type="molecule type" value="Genomic_DNA"/>
</dbReference>
<dbReference type="InterPro" id="IPR036852">
    <property type="entry name" value="Peptidase_S8/S53_dom_sf"/>
</dbReference>
<keyword evidence="4 6" id="KW-0378">Hydrolase</keyword>
<dbReference type="PANTHER" id="PTHR43806">
    <property type="entry name" value="PEPTIDASE S8"/>
    <property type="match status" value="1"/>
</dbReference>
<reference evidence="8 9" key="1">
    <citation type="submission" date="2023-06" db="EMBL/GenBank/DDBJ databases">
        <title>Sporosarcina sp. nov., isolated from Korean traditional fermented seafood 'Jeotgal'.</title>
        <authorList>
            <person name="Yang A.I."/>
            <person name="Shin N.-R."/>
        </authorList>
    </citation>
    <scope>NUCLEOTIDE SEQUENCE [LARGE SCALE GENOMIC DNA]</scope>
    <source>
        <strain evidence="8 9">KCTC43456</strain>
    </source>
</reference>
<dbReference type="PROSITE" id="PS00137">
    <property type="entry name" value="SUBTILASE_HIS"/>
    <property type="match status" value="1"/>
</dbReference>
<dbReference type="GO" id="GO:0004252">
    <property type="term" value="F:serine-type endopeptidase activity"/>
    <property type="evidence" value="ECO:0007669"/>
    <property type="project" value="UniProtKB-UniRule"/>
</dbReference>
<dbReference type="AlphaFoldDB" id="A0AAW9AAX2"/>
<evidence type="ECO:0000313" key="8">
    <source>
        <dbReference type="EMBL" id="MDW0116336.1"/>
    </source>
</evidence>
<accession>A0AAW9AAX2</accession>
<dbReference type="RefSeq" id="WP_317940374.1">
    <property type="nucleotide sequence ID" value="NZ_JAUBDJ010000002.1"/>
</dbReference>
<dbReference type="Gene3D" id="3.40.50.200">
    <property type="entry name" value="Peptidase S8/S53 domain"/>
    <property type="match status" value="1"/>
</dbReference>
<dbReference type="InterPro" id="IPR034202">
    <property type="entry name" value="Subtilisin_Carlsberg-like"/>
</dbReference>
<evidence type="ECO:0000256" key="6">
    <source>
        <dbReference type="PROSITE-ProRule" id="PRU01240"/>
    </source>
</evidence>
<name>A0AAW9AAX2_9BACL</name>
<feature type="domain" description="SLH" evidence="7">
    <location>
        <begin position="512"/>
        <end position="575"/>
    </location>
</feature>
<dbReference type="Proteomes" id="UP001271648">
    <property type="component" value="Unassembled WGS sequence"/>
</dbReference>
<dbReference type="InterPro" id="IPR001119">
    <property type="entry name" value="SLH_dom"/>
</dbReference>
<feature type="domain" description="SLH" evidence="7">
    <location>
        <begin position="452"/>
        <end position="511"/>
    </location>
</feature>
<dbReference type="InterPro" id="IPR023827">
    <property type="entry name" value="Peptidase_S8_Asp-AS"/>
</dbReference>